<name>Q7XWX0_ORYSJ</name>
<feature type="region of interest" description="Disordered" evidence="1">
    <location>
        <begin position="1"/>
        <end position="30"/>
    </location>
</feature>
<protein>
    <submittedName>
        <fullName evidence="2">OSJNBb0058J09.9 protein</fullName>
    </submittedName>
</protein>
<reference evidence="3" key="2">
    <citation type="journal article" date="2008" name="Nucleic Acids Res.">
        <title>The rice annotation project database (RAP-DB): 2008 update.</title>
        <authorList>
            <consortium name="The rice annotation project (RAP)"/>
        </authorList>
    </citation>
    <scope>GENOME REANNOTATION</scope>
    <source>
        <strain evidence="3">cv. Nipponbare</strain>
    </source>
</reference>
<accession>Q7XWX0</accession>
<gene>
    <name evidence="2" type="primary">OSJNBb0058J09.9</name>
</gene>
<dbReference type="Proteomes" id="UP000000763">
    <property type="component" value="Chromosome 4"/>
</dbReference>
<dbReference type="AlphaFoldDB" id="Q7XWX0"/>
<dbReference type="EMBL" id="AL663008">
    <property type="protein sequence ID" value="CAD39870.2"/>
    <property type="molecule type" value="Genomic_DNA"/>
</dbReference>
<evidence type="ECO:0000256" key="1">
    <source>
        <dbReference type="SAM" id="MobiDB-lite"/>
    </source>
</evidence>
<proteinExistence type="predicted"/>
<evidence type="ECO:0000313" key="3">
    <source>
        <dbReference type="Proteomes" id="UP000000763"/>
    </source>
</evidence>
<sequence length="204" mass="22600">MDHAAVKGKQGAWCQRTKSGGEGRRMWRRPGGQMACGRAERLFTPSPLGDIKVLPIGIRARSLISGFTAWREIIDKSALSEDVFKTIMPLEDAHLIWTTLKERHDKSKSDGDDTLVEASFGDCSTSSPHHDKSQVIISSDQEGLTPSYISPTCNYEQESTPSICSSSIAEDHLCFMGDDDDSVVDHLNKTNTTMVIKLMRIIEK</sequence>
<reference evidence="3" key="1">
    <citation type="journal article" date="2005" name="Nature">
        <title>The map-based sequence of the rice genome.</title>
        <authorList>
            <consortium name="International rice genome sequencing project (IRGSP)"/>
            <person name="Matsumoto T."/>
            <person name="Wu J."/>
            <person name="Kanamori H."/>
            <person name="Katayose Y."/>
            <person name="Fujisawa M."/>
            <person name="Namiki N."/>
            <person name="Mizuno H."/>
            <person name="Yamamoto K."/>
            <person name="Antonio B.A."/>
            <person name="Baba T."/>
            <person name="Sakata K."/>
            <person name="Nagamura Y."/>
            <person name="Aoki H."/>
            <person name="Arikawa K."/>
            <person name="Arita K."/>
            <person name="Bito T."/>
            <person name="Chiden Y."/>
            <person name="Fujitsuka N."/>
            <person name="Fukunaka R."/>
            <person name="Hamada M."/>
            <person name="Harada C."/>
            <person name="Hayashi A."/>
            <person name="Hijishita S."/>
            <person name="Honda M."/>
            <person name="Hosokawa S."/>
            <person name="Ichikawa Y."/>
            <person name="Idonuma A."/>
            <person name="Iijima M."/>
            <person name="Ikeda M."/>
            <person name="Ikeno M."/>
            <person name="Ito K."/>
            <person name="Ito S."/>
            <person name="Ito T."/>
            <person name="Ito Y."/>
            <person name="Ito Y."/>
            <person name="Iwabuchi A."/>
            <person name="Kamiya K."/>
            <person name="Karasawa W."/>
            <person name="Kurita K."/>
            <person name="Katagiri S."/>
            <person name="Kikuta A."/>
            <person name="Kobayashi H."/>
            <person name="Kobayashi N."/>
            <person name="Machita K."/>
            <person name="Maehara T."/>
            <person name="Masukawa M."/>
            <person name="Mizubayashi T."/>
            <person name="Mukai Y."/>
            <person name="Nagasaki H."/>
            <person name="Nagata Y."/>
            <person name="Naito S."/>
            <person name="Nakashima M."/>
            <person name="Nakama Y."/>
            <person name="Nakamichi Y."/>
            <person name="Nakamura M."/>
            <person name="Meguro A."/>
            <person name="Negishi M."/>
            <person name="Ohta I."/>
            <person name="Ohta T."/>
            <person name="Okamoto M."/>
            <person name="Ono N."/>
            <person name="Saji S."/>
            <person name="Sakaguchi M."/>
            <person name="Sakai K."/>
            <person name="Shibata M."/>
            <person name="Shimokawa T."/>
            <person name="Song J."/>
            <person name="Takazaki Y."/>
            <person name="Terasawa K."/>
            <person name="Tsugane M."/>
            <person name="Tsuji K."/>
            <person name="Ueda S."/>
            <person name="Waki K."/>
            <person name="Yamagata H."/>
            <person name="Yamamoto M."/>
            <person name="Yamamoto S."/>
            <person name="Yamane H."/>
            <person name="Yoshiki S."/>
            <person name="Yoshihara R."/>
            <person name="Yukawa K."/>
            <person name="Zhong H."/>
            <person name="Yano M."/>
            <person name="Yuan Q."/>
            <person name="Ouyang S."/>
            <person name="Liu J."/>
            <person name="Jones K.M."/>
            <person name="Gansberger K."/>
            <person name="Moffat K."/>
            <person name="Hill J."/>
            <person name="Bera J."/>
            <person name="Fadrosh D."/>
            <person name="Jin S."/>
            <person name="Johri S."/>
            <person name="Kim M."/>
            <person name="Overton L."/>
            <person name="Reardon M."/>
            <person name="Tsitrin T."/>
            <person name="Vuong H."/>
            <person name="Weaver B."/>
            <person name="Ciecko A."/>
            <person name="Tallon L."/>
            <person name="Jackson J."/>
            <person name="Pai G."/>
            <person name="Aken S.V."/>
            <person name="Utterback T."/>
            <person name="Reidmuller S."/>
            <person name="Feldblyum T."/>
            <person name="Hsiao J."/>
            <person name="Zismann V."/>
            <person name="Iobst S."/>
            <person name="de Vazeille A.R."/>
            <person name="Buell C.R."/>
            <person name="Ying K."/>
            <person name="Li Y."/>
            <person name="Lu T."/>
            <person name="Huang Y."/>
            <person name="Zhao Q."/>
            <person name="Feng Q."/>
            <person name="Zhang L."/>
            <person name="Zhu J."/>
            <person name="Weng Q."/>
            <person name="Mu J."/>
            <person name="Lu Y."/>
            <person name="Fan D."/>
            <person name="Liu Y."/>
            <person name="Guan J."/>
            <person name="Zhang Y."/>
            <person name="Yu S."/>
            <person name="Liu X."/>
            <person name="Zhang Y."/>
            <person name="Hong G."/>
            <person name="Han B."/>
            <person name="Choisne N."/>
            <person name="Demange N."/>
            <person name="Orjeda G."/>
            <person name="Samain S."/>
            <person name="Cattolico L."/>
            <person name="Pelletier E."/>
            <person name="Couloux A."/>
            <person name="Segurens B."/>
            <person name="Wincker P."/>
            <person name="D'Hont A."/>
            <person name="Scarpelli C."/>
            <person name="Weissenbach J."/>
            <person name="Salanoubat M."/>
            <person name="Quetier F."/>
            <person name="Yu Y."/>
            <person name="Kim H.R."/>
            <person name="Rambo T."/>
            <person name="Currie J."/>
            <person name="Collura K."/>
            <person name="Luo M."/>
            <person name="Yang T."/>
            <person name="Ammiraju J.S.S."/>
            <person name="Engler F."/>
            <person name="Soderlund C."/>
            <person name="Wing R.A."/>
            <person name="Palmer L.E."/>
            <person name="de la Bastide M."/>
            <person name="Spiegel L."/>
            <person name="Nascimento L."/>
            <person name="Zutavern T."/>
            <person name="O'Shaughnessy A."/>
            <person name="Dike S."/>
            <person name="Dedhia N."/>
            <person name="Preston R."/>
            <person name="Balija V."/>
            <person name="McCombie W.R."/>
            <person name="Chow T."/>
            <person name="Chen H."/>
            <person name="Chung M."/>
            <person name="Chen C."/>
            <person name="Shaw J."/>
            <person name="Wu H."/>
            <person name="Hsiao K."/>
            <person name="Chao Y."/>
            <person name="Chu M."/>
            <person name="Cheng C."/>
            <person name="Hour A."/>
            <person name="Lee P."/>
            <person name="Lin S."/>
            <person name="Lin Y."/>
            <person name="Liou J."/>
            <person name="Liu S."/>
            <person name="Hsing Y."/>
            <person name="Raghuvanshi S."/>
            <person name="Mohanty A."/>
            <person name="Bharti A.K."/>
            <person name="Gaur A."/>
            <person name="Gupta V."/>
            <person name="Kumar D."/>
            <person name="Ravi V."/>
            <person name="Vij S."/>
            <person name="Kapur A."/>
            <person name="Khurana P."/>
            <person name="Khurana P."/>
            <person name="Khurana J.P."/>
            <person name="Tyagi A.K."/>
            <person name="Gaikwad K."/>
            <person name="Singh A."/>
            <person name="Dalal V."/>
            <person name="Srivastava S."/>
            <person name="Dixit A."/>
            <person name="Pal A.K."/>
            <person name="Ghazi I.A."/>
            <person name="Yadav M."/>
            <person name="Pandit A."/>
            <person name="Bhargava A."/>
            <person name="Sureshbabu K."/>
            <person name="Batra K."/>
            <person name="Sharma T.R."/>
            <person name="Mohapatra T."/>
            <person name="Singh N.K."/>
            <person name="Messing J."/>
            <person name="Nelson A.B."/>
            <person name="Fuks G."/>
            <person name="Kavchok S."/>
            <person name="Keizer G."/>
            <person name="Linton E."/>
            <person name="Llaca V."/>
            <person name="Song R."/>
            <person name="Tanyolac B."/>
            <person name="Young S."/>
            <person name="Ho-Il K."/>
            <person name="Hahn J.H."/>
            <person name="Sangsakoo G."/>
            <person name="Vanavichit A."/>
            <person name="de Mattos Luiz.A.T."/>
            <person name="Zimmer P.D."/>
            <person name="Malone G."/>
            <person name="Dellagostin O."/>
            <person name="de Oliveira A.C."/>
            <person name="Bevan M."/>
            <person name="Bancroft I."/>
            <person name="Minx P."/>
            <person name="Cordum H."/>
            <person name="Wilson R."/>
            <person name="Cheng Z."/>
            <person name="Jin W."/>
            <person name="Jiang J."/>
            <person name="Leong S.A."/>
            <person name="Iwama H."/>
            <person name="Gojobori T."/>
            <person name="Itoh T."/>
            <person name="Niimura Y."/>
            <person name="Fujii Y."/>
            <person name="Habara T."/>
            <person name="Sakai H."/>
            <person name="Sato Y."/>
            <person name="Wilson G."/>
            <person name="Kumar K."/>
            <person name="McCouch S."/>
            <person name="Juretic N."/>
            <person name="Hoen D."/>
            <person name="Wright S."/>
            <person name="Bruskiewich R."/>
            <person name="Bureau T."/>
            <person name="Miyao A."/>
            <person name="Hirochika H."/>
            <person name="Nishikawa T."/>
            <person name="Kadowaki K."/>
            <person name="Sugiura M."/>
            <person name="Burr B."/>
            <person name="Sasaki T."/>
        </authorList>
    </citation>
    <scope>NUCLEOTIDE SEQUENCE [LARGE SCALE GENOMIC DNA]</scope>
    <source>
        <strain evidence="3">cv. Nipponbare</strain>
    </source>
</reference>
<organism evidence="2 3">
    <name type="scientific">Oryza sativa subsp. japonica</name>
    <name type="common">Rice</name>
    <dbReference type="NCBI Taxonomy" id="39947"/>
    <lineage>
        <taxon>Eukaryota</taxon>
        <taxon>Viridiplantae</taxon>
        <taxon>Streptophyta</taxon>
        <taxon>Embryophyta</taxon>
        <taxon>Tracheophyta</taxon>
        <taxon>Spermatophyta</taxon>
        <taxon>Magnoliopsida</taxon>
        <taxon>Liliopsida</taxon>
        <taxon>Poales</taxon>
        <taxon>Poaceae</taxon>
        <taxon>BOP clade</taxon>
        <taxon>Oryzoideae</taxon>
        <taxon>Oryzeae</taxon>
        <taxon>Oryzinae</taxon>
        <taxon>Oryza</taxon>
        <taxon>Oryza sativa</taxon>
    </lineage>
</organism>
<evidence type="ECO:0000313" key="2">
    <source>
        <dbReference type="EMBL" id="CAD39870.2"/>
    </source>
</evidence>